<evidence type="ECO:0000313" key="3">
    <source>
        <dbReference type="EMBL" id="MBC8572625.1"/>
    </source>
</evidence>
<dbReference type="Proteomes" id="UP000657421">
    <property type="component" value="Unassembled WGS sequence"/>
</dbReference>
<sequence length="131" mass="14684">MAKLMDYCDGVQHIGIPAGDLAATCKFYEELGFENVHQAEFGEGPQHVCFLKYQNLVLECYDEANPVGHAGAIDHFAINCTDIDAAYKLALEKGYKVVSNEIEALPFWTKGIRFFIIEGPNKERVEIDQIL</sequence>
<organism evidence="3 4">
    <name type="scientific">Jingyaoa shaoxingensis</name>
    <dbReference type="NCBI Taxonomy" id="2763671"/>
    <lineage>
        <taxon>Bacteria</taxon>
        <taxon>Bacillati</taxon>
        <taxon>Bacillota</taxon>
        <taxon>Clostridia</taxon>
        <taxon>Lachnospirales</taxon>
        <taxon>Lachnospiraceae</taxon>
        <taxon>Jingyaoa</taxon>
    </lineage>
</organism>
<dbReference type="InterPro" id="IPR051785">
    <property type="entry name" value="MMCE/EMCE_epimerase"/>
</dbReference>
<evidence type="ECO:0000313" key="4">
    <source>
        <dbReference type="Proteomes" id="UP000657421"/>
    </source>
</evidence>
<dbReference type="SUPFAM" id="SSF54593">
    <property type="entry name" value="Glyoxalase/Bleomycin resistance protein/Dihydroxybiphenyl dioxygenase"/>
    <property type="match status" value="1"/>
</dbReference>
<name>A0ABR7N8A8_9FIRM</name>
<keyword evidence="4" id="KW-1185">Reference proteome</keyword>
<feature type="domain" description="VOC" evidence="2">
    <location>
        <begin position="10"/>
        <end position="130"/>
    </location>
</feature>
<dbReference type="PANTHER" id="PTHR43048:SF3">
    <property type="entry name" value="METHYLMALONYL-COA EPIMERASE, MITOCHONDRIAL"/>
    <property type="match status" value="1"/>
</dbReference>
<comment type="caution">
    <text evidence="3">The sequence shown here is derived from an EMBL/GenBank/DDBJ whole genome shotgun (WGS) entry which is preliminary data.</text>
</comment>
<dbReference type="EMBL" id="JACRSZ010000004">
    <property type="protein sequence ID" value="MBC8572625.1"/>
    <property type="molecule type" value="Genomic_DNA"/>
</dbReference>
<dbReference type="Pfam" id="PF00903">
    <property type="entry name" value="Glyoxalase"/>
    <property type="match status" value="1"/>
</dbReference>
<dbReference type="PROSITE" id="PS51819">
    <property type="entry name" value="VOC"/>
    <property type="match status" value="1"/>
</dbReference>
<accession>A0ABR7N8A8</accession>
<dbReference type="PANTHER" id="PTHR43048">
    <property type="entry name" value="METHYLMALONYL-COA EPIMERASE"/>
    <property type="match status" value="1"/>
</dbReference>
<dbReference type="InterPro" id="IPR037523">
    <property type="entry name" value="VOC_core"/>
</dbReference>
<dbReference type="InterPro" id="IPR029068">
    <property type="entry name" value="Glyas_Bleomycin-R_OHBP_Dase"/>
</dbReference>
<reference evidence="3 4" key="1">
    <citation type="submission" date="2020-08" db="EMBL/GenBank/DDBJ databases">
        <title>Genome public.</title>
        <authorList>
            <person name="Liu C."/>
            <person name="Sun Q."/>
        </authorList>
    </citation>
    <scope>NUCLEOTIDE SEQUENCE [LARGE SCALE GENOMIC DNA]</scope>
    <source>
        <strain evidence="3 4">NSJ-46</strain>
    </source>
</reference>
<gene>
    <name evidence="3" type="ORF">H8716_05925</name>
</gene>
<dbReference type="RefSeq" id="WP_249307655.1">
    <property type="nucleotide sequence ID" value="NZ_JACRSZ010000004.1"/>
</dbReference>
<proteinExistence type="predicted"/>
<evidence type="ECO:0000256" key="1">
    <source>
        <dbReference type="ARBA" id="ARBA00022723"/>
    </source>
</evidence>
<dbReference type="Gene3D" id="3.10.180.10">
    <property type="entry name" value="2,3-Dihydroxybiphenyl 1,2-Dioxygenase, domain 1"/>
    <property type="match status" value="1"/>
</dbReference>
<keyword evidence="1" id="KW-0479">Metal-binding</keyword>
<protein>
    <submittedName>
        <fullName evidence="3">VOC family protein</fullName>
    </submittedName>
</protein>
<dbReference type="CDD" id="cd06587">
    <property type="entry name" value="VOC"/>
    <property type="match status" value="1"/>
</dbReference>
<evidence type="ECO:0000259" key="2">
    <source>
        <dbReference type="PROSITE" id="PS51819"/>
    </source>
</evidence>
<dbReference type="InterPro" id="IPR004360">
    <property type="entry name" value="Glyas_Fos-R_dOase_dom"/>
</dbReference>